<reference evidence="2" key="1">
    <citation type="submission" date="2022-11" db="UniProtKB">
        <authorList>
            <consortium name="WormBaseParasite"/>
        </authorList>
    </citation>
    <scope>IDENTIFICATION</scope>
</reference>
<accession>A0AC35FZW7</accession>
<dbReference type="Proteomes" id="UP000887580">
    <property type="component" value="Unplaced"/>
</dbReference>
<proteinExistence type="predicted"/>
<evidence type="ECO:0000313" key="1">
    <source>
        <dbReference type="Proteomes" id="UP000887580"/>
    </source>
</evidence>
<protein>
    <submittedName>
        <fullName evidence="2">Uncharacterized protein</fullName>
    </submittedName>
</protein>
<organism evidence="1 2">
    <name type="scientific">Panagrolaimus sp. PS1159</name>
    <dbReference type="NCBI Taxonomy" id="55785"/>
    <lineage>
        <taxon>Eukaryota</taxon>
        <taxon>Metazoa</taxon>
        <taxon>Ecdysozoa</taxon>
        <taxon>Nematoda</taxon>
        <taxon>Chromadorea</taxon>
        <taxon>Rhabditida</taxon>
        <taxon>Tylenchina</taxon>
        <taxon>Panagrolaimomorpha</taxon>
        <taxon>Panagrolaimoidea</taxon>
        <taxon>Panagrolaimidae</taxon>
        <taxon>Panagrolaimus</taxon>
    </lineage>
</organism>
<sequence>MFGLSGVGNWTKDDFEKMNNVIVVHVDSECSASAPPPPPPTVPLPPASSSPEEKFDPSQQPGPSRIKPQIISPNNIATKKPNRKFSKADSIESIKLDANDIRLPPPPPPIDVRALQAAIFDEIDEDDQRPSSSASIPEGICYRQCTSYRLDPPLQNPVDLAVGFKIIAVADYNNGVHFVNFRGRVKKHFVSEPYRICGVRFREESGNDQVIMLTYLEQKWSVMVKTWPDMNTVQLIECPTEPLIMTWARRKITLLDKTIFLLATCDSCSAIWTLDLESFEWKTLVVERAAPKRPISVTATLGSSFRKNRTTSDSKHAVYSDFDTKQWTDIERRVLLCQSEKSKLDILCINDKDKLTGSHTIKVKRKKNQQWIVKGPQLATFDSEQDIIVYDASGKIFWFDGATYRIQRIIGDVGKSEVCAIAVSNGWCYALCRHRLCIHAFMYKL</sequence>
<dbReference type="WBParaSite" id="PS1159_v2.g22547.t1">
    <property type="protein sequence ID" value="PS1159_v2.g22547.t1"/>
    <property type="gene ID" value="PS1159_v2.g22547"/>
</dbReference>
<evidence type="ECO:0000313" key="2">
    <source>
        <dbReference type="WBParaSite" id="PS1159_v2.g22547.t1"/>
    </source>
</evidence>
<name>A0AC35FZW7_9BILA</name>